<evidence type="ECO:0000256" key="1">
    <source>
        <dbReference type="ARBA" id="ARBA00022490"/>
    </source>
</evidence>
<dbReference type="InterPro" id="IPR010079">
    <property type="entry name" value="Xanthine_PRibTrfase"/>
</dbReference>
<keyword evidence="1 5" id="KW-0963">Cytoplasm</keyword>
<keyword evidence="4 5" id="KW-0660">Purine salvage</keyword>
<dbReference type="GO" id="GO:0000310">
    <property type="term" value="F:xanthine phosphoribosyltransferase activity"/>
    <property type="evidence" value="ECO:0007669"/>
    <property type="project" value="UniProtKB-UniRule"/>
</dbReference>
<keyword evidence="2 5" id="KW-0328">Glycosyltransferase</keyword>
<dbReference type="CDD" id="cd06223">
    <property type="entry name" value="PRTases_typeI"/>
    <property type="match status" value="1"/>
</dbReference>
<evidence type="ECO:0000313" key="8">
    <source>
        <dbReference type="Proteomes" id="UP000644115"/>
    </source>
</evidence>
<dbReference type="NCBIfam" id="TIGR01744">
    <property type="entry name" value="XPRTase"/>
    <property type="match status" value="1"/>
</dbReference>
<proteinExistence type="inferred from homology"/>
<comment type="catalytic activity">
    <reaction evidence="5">
        <text>XMP + diphosphate = xanthine + 5-phospho-alpha-D-ribose 1-diphosphate</text>
        <dbReference type="Rhea" id="RHEA:10800"/>
        <dbReference type="ChEBI" id="CHEBI:17712"/>
        <dbReference type="ChEBI" id="CHEBI:33019"/>
        <dbReference type="ChEBI" id="CHEBI:57464"/>
        <dbReference type="ChEBI" id="CHEBI:58017"/>
        <dbReference type="EC" id="2.4.2.22"/>
    </reaction>
</comment>
<feature type="binding site" evidence="5">
    <location>
        <begin position="129"/>
        <end position="133"/>
    </location>
    <ligand>
        <name>5-phospho-alpha-D-ribose 1-diphosphate</name>
        <dbReference type="ChEBI" id="CHEBI:58017"/>
    </ligand>
</feature>
<comment type="function">
    <text evidence="5">Converts the preformed base xanthine, a product of nucleic acid breakdown, to xanthosine 5'-monophosphate (XMP), so it can be reused for RNA or DNA synthesis.</text>
</comment>
<dbReference type="EC" id="2.4.2.22" evidence="5 6"/>
<comment type="subcellular location">
    <subcellularLocation>
        <location evidence="5">Cytoplasm</location>
    </subcellularLocation>
</comment>
<dbReference type="AlphaFoldDB" id="A0A923NCS4"/>
<dbReference type="GO" id="GO:0046110">
    <property type="term" value="P:xanthine metabolic process"/>
    <property type="evidence" value="ECO:0007669"/>
    <property type="project" value="UniProtKB-UniRule"/>
</dbReference>
<dbReference type="EMBL" id="JACRWC010000048">
    <property type="protein sequence ID" value="MBC5999039.1"/>
    <property type="molecule type" value="Genomic_DNA"/>
</dbReference>
<dbReference type="InterPro" id="IPR000836">
    <property type="entry name" value="PRTase_dom"/>
</dbReference>
<gene>
    <name evidence="5" type="primary">xpt</name>
    <name evidence="7" type="ORF">H8876_03365</name>
</gene>
<comment type="pathway">
    <text evidence="5">Purine metabolism; XMP biosynthesis via salvage pathway; XMP from xanthine: step 1/1.</text>
</comment>
<reference evidence="7" key="1">
    <citation type="submission" date="2020-08" db="EMBL/GenBank/DDBJ databases">
        <authorList>
            <person name="Liu C."/>
            <person name="Sun Q."/>
        </authorList>
    </citation>
    <scope>NUCLEOTIDE SEQUENCE</scope>
    <source>
        <strain evidence="7">BX16</strain>
    </source>
</reference>
<name>A0A923NCS4_9FIRM</name>
<dbReference type="HAMAP" id="MF_01184">
    <property type="entry name" value="XPRTase"/>
    <property type="match status" value="1"/>
</dbReference>
<dbReference type="InterPro" id="IPR050118">
    <property type="entry name" value="Pur/Pyrimidine_PRTase"/>
</dbReference>
<evidence type="ECO:0000256" key="4">
    <source>
        <dbReference type="ARBA" id="ARBA00022726"/>
    </source>
</evidence>
<dbReference type="RefSeq" id="WP_249286521.1">
    <property type="nucleotide sequence ID" value="NZ_JACRWC010000048.1"/>
</dbReference>
<accession>A0A923NCS4</accession>
<organism evidence="7 8">
    <name type="scientific">Lentihominibacter faecis</name>
    <dbReference type="NCBI Taxonomy" id="2764712"/>
    <lineage>
        <taxon>Bacteria</taxon>
        <taxon>Bacillati</taxon>
        <taxon>Bacillota</taxon>
        <taxon>Clostridia</taxon>
        <taxon>Peptostreptococcales</taxon>
        <taxon>Anaerovoracaceae</taxon>
        <taxon>Lentihominibacter</taxon>
    </lineage>
</organism>
<comment type="subunit">
    <text evidence="5">Homodimer.</text>
</comment>
<comment type="similarity">
    <text evidence="5">Belongs to the purine/pyrimidine phosphoribosyltransferase family. Xpt subfamily.</text>
</comment>
<evidence type="ECO:0000313" key="7">
    <source>
        <dbReference type="EMBL" id="MBC5999039.1"/>
    </source>
</evidence>
<dbReference type="PANTHER" id="PTHR43864:SF1">
    <property type="entry name" value="XANTHINE PHOSPHORIBOSYLTRANSFERASE"/>
    <property type="match status" value="1"/>
</dbReference>
<dbReference type="PANTHER" id="PTHR43864">
    <property type="entry name" value="HYPOXANTHINE/GUANINE PHOSPHORIBOSYLTRANSFERASE"/>
    <property type="match status" value="1"/>
</dbReference>
<dbReference type="Gene3D" id="3.40.50.2020">
    <property type="match status" value="1"/>
</dbReference>
<protein>
    <recommendedName>
        <fullName evidence="5 6">Xanthine phosphoribosyltransferase</fullName>
        <shortName evidence="5">XPRTase</shortName>
        <ecNumber evidence="5 6">2.4.2.22</ecNumber>
    </recommendedName>
</protein>
<comment type="caution">
    <text evidence="7">The sequence shown here is derived from an EMBL/GenBank/DDBJ whole genome shotgun (WGS) entry which is preliminary data.</text>
</comment>
<evidence type="ECO:0000256" key="6">
    <source>
        <dbReference type="NCBIfam" id="TIGR01744"/>
    </source>
</evidence>
<dbReference type="GO" id="GO:0005737">
    <property type="term" value="C:cytoplasm"/>
    <property type="evidence" value="ECO:0007669"/>
    <property type="project" value="UniProtKB-SubCell"/>
</dbReference>
<comment type="caution">
    <text evidence="5">Lacks conserved residue(s) required for the propagation of feature annotation.</text>
</comment>
<sequence length="190" mass="20674">MKELKEKILTEGVAIGTQIVKVDNFLNHKLDVAFLDRVGKEFHRRFADCEINKILTVEASGIAVACMAAGHFGYPPVVYAKKAVPSTMTEGFYEAEARSFTKGTVSMFRVSEKFLGPEDKILIIDDFMAHGEASHALTQLVKQAGGSVVGIGAVIDKSFQGGSAKLREEGYRVESLAVIDKIEDGTITFV</sequence>
<dbReference type="GO" id="GO:0032265">
    <property type="term" value="P:XMP salvage"/>
    <property type="evidence" value="ECO:0007669"/>
    <property type="project" value="UniProtKB-UniRule"/>
</dbReference>
<keyword evidence="3 5" id="KW-0808">Transferase</keyword>
<feature type="binding site" evidence="5">
    <location>
        <position position="27"/>
    </location>
    <ligand>
        <name>xanthine</name>
        <dbReference type="ChEBI" id="CHEBI:17712"/>
    </ligand>
</feature>
<dbReference type="Proteomes" id="UP000644115">
    <property type="component" value="Unassembled WGS sequence"/>
</dbReference>
<evidence type="ECO:0000256" key="5">
    <source>
        <dbReference type="HAMAP-Rule" id="MF_01184"/>
    </source>
</evidence>
<dbReference type="GO" id="GO:0006166">
    <property type="term" value="P:purine ribonucleoside salvage"/>
    <property type="evidence" value="ECO:0007669"/>
    <property type="project" value="UniProtKB-KW"/>
</dbReference>
<dbReference type="NCBIfam" id="NF006671">
    <property type="entry name" value="PRK09219.1"/>
    <property type="match status" value="1"/>
</dbReference>
<dbReference type="SUPFAM" id="SSF53271">
    <property type="entry name" value="PRTase-like"/>
    <property type="match status" value="1"/>
</dbReference>
<dbReference type="InterPro" id="IPR029057">
    <property type="entry name" value="PRTase-like"/>
</dbReference>
<feature type="binding site" evidence="5">
    <location>
        <position position="157"/>
    </location>
    <ligand>
        <name>xanthine</name>
        <dbReference type="ChEBI" id="CHEBI:17712"/>
    </ligand>
</feature>
<evidence type="ECO:0000256" key="3">
    <source>
        <dbReference type="ARBA" id="ARBA00022679"/>
    </source>
</evidence>
<keyword evidence="8" id="KW-1185">Reference proteome</keyword>
<evidence type="ECO:0000256" key="2">
    <source>
        <dbReference type="ARBA" id="ARBA00022676"/>
    </source>
</evidence>